<dbReference type="InterPro" id="IPR004158">
    <property type="entry name" value="DUF247_pln"/>
</dbReference>
<evidence type="ECO:0000313" key="4">
    <source>
        <dbReference type="Proteomes" id="UP001054252"/>
    </source>
</evidence>
<name>A0AAV5LVG6_9ROSI</name>
<keyword evidence="2" id="KW-1133">Transmembrane helix</keyword>
<keyword evidence="2" id="KW-0472">Membrane</keyword>
<comment type="caution">
    <text evidence="3">The sequence shown here is derived from an EMBL/GenBank/DDBJ whole genome shotgun (WGS) entry which is preliminary data.</text>
</comment>
<protein>
    <submittedName>
        <fullName evidence="3">Uncharacterized protein</fullName>
    </submittedName>
</protein>
<keyword evidence="4" id="KW-1185">Reference proteome</keyword>
<evidence type="ECO:0000313" key="3">
    <source>
        <dbReference type="EMBL" id="GKV40809.1"/>
    </source>
</evidence>
<accession>A0AAV5LVG6</accession>
<evidence type="ECO:0000256" key="2">
    <source>
        <dbReference type="SAM" id="Phobius"/>
    </source>
</evidence>
<dbReference type="Proteomes" id="UP001054252">
    <property type="component" value="Unassembled WGS sequence"/>
</dbReference>
<feature type="compositionally biased region" description="Polar residues" evidence="1">
    <location>
        <begin position="231"/>
        <end position="244"/>
    </location>
</feature>
<sequence>MQTCNLYNMAGELTTEKKLNKLLEEGASRPSNAPPTKPLIRRVTHTLRARYDEKESNRYYFEPISVAIGPLHHERGPNKSSRFEIAEECKLQLAAMFIKYGGSGERKEDFYNNVKEEIDSLRKCYDPKEVENWNDEELAWMFLVDRCALLQFIFLDVKNKWEEFDGKNDRVAFAKLDILLLENQLPYRLLEILIDSCTRVPIKGGEANPQKELKDCITEFISKSFLSPFEQQPLQTQDDSPNHTPQEQPQQHQIQVDPPQEQPQQHQIQVDPPQEPAHLLELLRKRLINVKSEKEDNGKQDIWRHISQRKGVERKGYCFKAREKRSGVITKIDFNYRYFCIPTLTLAPILVDDTTMPKLLNLIAYEMCPDLKNEYEITSYVSFLDSLIDSGEDVKELRDAGVLHNALGSDQAVAELFNKIGENLVPNLEMYTGLKYRIQKYCNRRWAKDAQIWHTYFRSPWSIIVFVGAFAGLVMTGMHTIFLLLSVQSV</sequence>
<evidence type="ECO:0000256" key="1">
    <source>
        <dbReference type="SAM" id="MobiDB-lite"/>
    </source>
</evidence>
<gene>
    <name evidence="3" type="ORF">SLEP1_g48410</name>
</gene>
<keyword evidence="2" id="KW-0812">Transmembrane</keyword>
<feature type="compositionally biased region" description="Low complexity" evidence="1">
    <location>
        <begin position="245"/>
        <end position="270"/>
    </location>
</feature>
<dbReference type="PANTHER" id="PTHR31170:SF25">
    <property type="entry name" value="BNAA09G04570D PROTEIN"/>
    <property type="match status" value="1"/>
</dbReference>
<organism evidence="3 4">
    <name type="scientific">Rubroshorea leprosula</name>
    <dbReference type="NCBI Taxonomy" id="152421"/>
    <lineage>
        <taxon>Eukaryota</taxon>
        <taxon>Viridiplantae</taxon>
        <taxon>Streptophyta</taxon>
        <taxon>Embryophyta</taxon>
        <taxon>Tracheophyta</taxon>
        <taxon>Spermatophyta</taxon>
        <taxon>Magnoliopsida</taxon>
        <taxon>eudicotyledons</taxon>
        <taxon>Gunneridae</taxon>
        <taxon>Pentapetalae</taxon>
        <taxon>rosids</taxon>
        <taxon>malvids</taxon>
        <taxon>Malvales</taxon>
        <taxon>Dipterocarpaceae</taxon>
        <taxon>Rubroshorea</taxon>
    </lineage>
</organism>
<proteinExistence type="predicted"/>
<dbReference type="AlphaFoldDB" id="A0AAV5LVG6"/>
<dbReference type="Pfam" id="PF03140">
    <property type="entry name" value="DUF247"/>
    <property type="match status" value="1"/>
</dbReference>
<feature type="region of interest" description="Disordered" evidence="1">
    <location>
        <begin position="231"/>
        <end position="270"/>
    </location>
</feature>
<feature type="transmembrane region" description="Helical" evidence="2">
    <location>
        <begin position="461"/>
        <end position="485"/>
    </location>
</feature>
<dbReference type="EMBL" id="BPVZ01000144">
    <property type="protein sequence ID" value="GKV40809.1"/>
    <property type="molecule type" value="Genomic_DNA"/>
</dbReference>
<dbReference type="PANTHER" id="PTHR31170">
    <property type="entry name" value="BNAC04G53230D PROTEIN"/>
    <property type="match status" value="1"/>
</dbReference>
<reference evidence="3 4" key="1">
    <citation type="journal article" date="2021" name="Commun. Biol.">
        <title>The genome of Shorea leprosula (Dipterocarpaceae) highlights the ecological relevance of drought in aseasonal tropical rainforests.</title>
        <authorList>
            <person name="Ng K.K.S."/>
            <person name="Kobayashi M.J."/>
            <person name="Fawcett J.A."/>
            <person name="Hatakeyama M."/>
            <person name="Paape T."/>
            <person name="Ng C.H."/>
            <person name="Ang C.C."/>
            <person name="Tnah L.H."/>
            <person name="Lee C.T."/>
            <person name="Nishiyama T."/>
            <person name="Sese J."/>
            <person name="O'Brien M.J."/>
            <person name="Copetti D."/>
            <person name="Mohd Noor M.I."/>
            <person name="Ong R.C."/>
            <person name="Putra M."/>
            <person name="Sireger I.Z."/>
            <person name="Indrioko S."/>
            <person name="Kosugi Y."/>
            <person name="Izuno A."/>
            <person name="Isagi Y."/>
            <person name="Lee S.L."/>
            <person name="Shimizu K.K."/>
        </authorList>
    </citation>
    <scope>NUCLEOTIDE SEQUENCE [LARGE SCALE GENOMIC DNA]</scope>
    <source>
        <strain evidence="3">214</strain>
    </source>
</reference>